<reference evidence="2 3" key="1">
    <citation type="submission" date="2016-10" db="EMBL/GenBank/DDBJ databases">
        <title>Draft genome sequence of Coniochaeta ligniaria NRRL30616, a lignocellulolytic fungus for bioabatement of inhibitors in plant biomass hydrolysates.</title>
        <authorList>
            <consortium name="DOE Joint Genome Institute"/>
            <person name="Jimenez D.J."/>
            <person name="Hector R.E."/>
            <person name="Riley R."/>
            <person name="Sun H."/>
            <person name="Grigoriev I.V."/>
            <person name="Van Elsas J.D."/>
            <person name="Nichols N.N."/>
        </authorList>
    </citation>
    <scope>NUCLEOTIDE SEQUENCE [LARGE SCALE GENOMIC DNA]</scope>
    <source>
        <strain evidence="2 3">NRRL 30616</strain>
    </source>
</reference>
<dbReference type="Proteomes" id="UP000182658">
    <property type="component" value="Unassembled WGS sequence"/>
</dbReference>
<dbReference type="AlphaFoldDB" id="A0A1J7ISQ6"/>
<feature type="compositionally biased region" description="Polar residues" evidence="1">
    <location>
        <begin position="1"/>
        <end position="16"/>
    </location>
</feature>
<protein>
    <submittedName>
        <fullName evidence="2">Uncharacterized protein</fullName>
    </submittedName>
</protein>
<evidence type="ECO:0000313" key="2">
    <source>
        <dbReference type="EMBL" id="OIW30203.1"/>
    </source>
</evidence>
<sequence length="191" mass="20280">MPATHSTNKTESTFQDDPQLKRRLRPVAFLPGEVRCTMMDGCRRRALPAWDTGKCADGDTCNAGATTMTRISAPVRIIGTCMLGLREDPVHEVPTGEIRSITNLSPSPAASRLAKIGAAPIAPSIAFGNEVPNRQRPVGTVTELRSFTSTSALVEGSKASREIGKPETSASACWEGARSRSLPPLSACVSC</sequence>
<proteinExistence type="predicted"/>
<name>A0A1J7ISQ6_9PEZI</name>
<dbReference type="EMBL" id="KV875097">
    <property type="protein sequence ID" value="OIW30203.1"/>
    <property type="molecule type" value="Genomic_DNA"/>
</dbReference>
<gene>
    <name evidence="2" type="ORF">CONLIGDRAFT_644214</name>
</gene>
<keyword evidence="3" id="KW-1185">Reference proteome</keyword>
<evidence type="ECO:0000256" key="1">
    <source>
        <dbReference type="SAM" id="MobiDB-lite"/>
    </source>
</evidence>
<feature type="region of interest" description="Disordered" evidence="1">
    <location>
        <begin position="1"/>
        <end position="20"/>
    </location>
</feature>
<organism evidence="2 3">
    <name type="scientific">Coniochaeta ligniaria NRRL 30616</name>
    <dbReference type="NCBI Taxonomy" id="1408157"/>
    <lineage>
        <taxon>Eukaryota</taxon>
        <taxon>Fungi</taxon>
        <taxon>Dikarya</taxon>
        <taxon>Ascomycota</taxon>
        <taxon>Pezizomycotina</taxon>
        <taxon>Sordariomycetes</taxon>
        <taxon>Sordariomycetidae</taxon>
        <taxon>Coniochaetales</taxon>
        <taxon>Coniochaetaceae</taxon>
        <taxon>Coniochaeta</taxon>
    </lineage>
</organism>
<dbReference type="InParanoid" id="A0A1J7ISQ6"/>
<accession>A0A1J7ISQ6</accession>
<evidence type="ECO:0000313" key="3">
    <source>
        <dbReference type="Proteomes" id="UP000182658"/>
    </source>
</evidence>